<proteinExistence type="predicted"/>
<comment type="caution">
    <text evidence="1">The sequence shown here is derived from an EMBL/GenBank/DDBJ whole genome shotgun (WGS) entry which is preliminary data.</text>
</comment>
<name>A0A9W8HTW4_9FUNG</name>
<dbReference type="Proteomes" id="UP001140094">
    <property type="component" value="Unassembled WGS sequence"/>
</dbReference>
<dbReference type="OrthoDB" id="5522622at2759"/>
<dbReference type="AlphaFoldDB" id="A0A9W8HTW4"/>
<dbReference type="EMBL" id="JANBUO010001981">
    <property type="protein sequence ID" value="KAJ2796159.1"/>
    <property type="molecule type" value="Genomic_DNA"/>
</dbReference>
<accession>A0A9W8HTW4</accession>
<reference evidence="1" key="1">
    <citation type="submission" date="2022-07" db="EMBL/GenBank/DDBJ databases">
        <title>Phylogenomic reconstructions and comparative analyses of Kickxellomycotina fungi.</title>
        <authorList>
            <person name="Reynolds N.K."/>
            <person name="Stajich J.E."/>
            <person name="Barry K."/>
            <person name="Grigoriev I.V."/>
            <person name="Crous P."/>
            <person name="Smith M.E."/>
        </authorList>
    </citation>
    <scope>NUCLEOTIDE SEQUENCE</scope>
    <source>
        <strain evidence="1">NRRL 1565</strain>
    </source>
</reference>
<keyword evidence="2" id="KW-1185">Reference proteome</keyword>
<organism evidence="1 2">
    <name type="scientific">Coemansia guatemalensis</name>
    <dbReference type="NCBI Taxonomy" id="2761395"/>
    <lineage>
        <taxon>Eukaryota</taxon>
        <taxon>Fungi</taxon>
        <taxon>Fungi incertae sedis</taxon>
        <taxon>Zoopagomycota</taxon>
        <taxon>Kickxellomycotina</taxon>
        <taxon>Kickxellomycetes</taxon>
        <taxon>Kickxellales</taxon>
        <taxon>Kickxellaceae</taxon>
        <taxon>Coemansia</taxon>
    </lineage>
</organism>
<gene>
    <name evidence="1" type="ORF">H4R20_005625</name>
</gene>
<sequence>LGEDAAIIRRNSDTLEALTICGKHYTDAISEILAFDGVSFHIAYPQLKHLLLNVPVPAHSSQPPEPRSPLVLDPFPQLVTLIYHGIFPQPSLLAMNEIRPHIRHLELIMDSKLVRLSSQNQMLGSRSLANIDYLSLTWSLEAFNSVRGEPCTLVSRFIERCSNVRVLRFSRVFHICIGVNGFISHTNFPATLRILDASVIRLTIHQAIALLCRCPQVQKVCMLLTDLLDNPRHEIPSPAEIRTFQSTHKGNTARTQFLGINFVSFRSPRKAAEFTVLLTDVIASITRVCIIPDSEFAEKVWANIEPALARPPYEDHTRLQNVQFELCHRW</sequence>
<evidence type="ECO:0000313" key="1">
    <source>
        <dbReference type="EMBL" id="KAJ2796159.1"/>
    </source>
</evidence>
<feature type="non-terminal residue" evidence="1">
    <location>
        <position position="1"/>
    </location>
</feature>
<evidence type="ECO:0000313" key="2">
    <source>
        <dbReference type="Proteomes" id="UP001140094"/>
    </source>
</evidence>
<protein>
    <submittedName>
        <fullName evidence="1">Uncharacterized protein</fullName>
    </submittedName>
</protein>